<dbReference type="Proteomes" id="UP001243330">
    <property type="component" value="Unassembled WGS sequence"/>
</dbReference>
<sequence>MGYGFVIYQDSKRIAQVCERLGLGEFVDAEVEEARAGLHQALRSHQSQPTHFCTDNSNVNGISIHLRRGVIRSMCLP</sequence>
<evidence type="ECO:0000313" key="1">
    <source>
        <dbReference type="EMBL" id="KAK1847231.1"/>
    </source>
</evidence>
<reference evidence="1" key="1">
    <citation type="submission" date="2023-01" db="EMBL/GenBank/DDBJ databases">
        <title>Colletotrichum chrysophilum M932 genome sequence.</title>
        <authorList>
            <person name="Baroncelli R."/>
        </authorList>
    </citation>
    <scope>NUCLEOTIDE SEQUENCE</scope>
    <source>
        <strain evidence="1">M932</strain>
    </source>
</reference>
<comment type="caution">
    <text evidence="1">The sequence shown here is derived from an EMBL/GenBank/DDBJ whole genome shotgun (WGS) entry which is preliminary data.</text>
</comment>
<name>A0AAD9EJM8_9PEZI</name>
<dbReference type="EMBL" id="JAQOWY010000209">
    <property type="protein sequence ID" value="KAK1847231.1"/>
    <property type="molecule type" value="Genomic_DNA"/>
</dbReference>
<keyword evidence="2" id="KW-1185">Reference proteome</keyword>
<protein>
    <submittedName>
        <fullName evidence="1">Uncharacterized protein</fullName>
    </submittedName>
</protein>
<proteinExistence type="predicted"/>
<evidence type="ECO:0000313" key="2">
    <source>
        <dbReference type="Proteomes" id="UP001243330"/>
    </source>
</evidence>
<accession>A0AAD9EJM8</accession>
<dbReference type="AlphaFoldDB" id="A0AAD9EJM8"/>
<organism evidence="1 2">
    <name type="scientific">Colletotrichum chrysophilum</name>
    <dbReference type="NCBI Taxonomy" id="1836956"/>
    <lineage>
        <taxon>Eukaryota</taxon>
        <taxon>Fungi</taxon>
        <taxon>Dikarya</taxon>
        <taxon>Ascomycota</taxon>
        <taxon>Pezizomycotina</taxon>
        <taxon>Sordariomycetes</taxon>
        <taxon>Hypocreomycetidae</taxon>
        <taxon>Glomerellales</taxon>
        <taxon>Glomerellaceae</taxon>
        <taxon>Colletotrichum</taxon>
        <taxon>Colletotrichum gloeosporioides species complex</taxon>
    </lineage>
</organism>
<gene>
    <name evidence="1" type="ORF">CCHR01_10148</name>
</gene>